<evidence type="ECO:0000313" key="1">
    <source>
        <dbReference type="EMBL" id="QHS91652.1"/>
    </source>
</evidence>
<dbReference type="EMBL" id="MN739162">
    <property type="protein sequence ID" value="QHS91652.1"/>
    <property type="molecule type" value="Genomic_DNA"/>
</dbReference>
<proteinExistence type="predicted"/>
<reference evidence="1" key="1">
    <citation type="journal article" date="2020" name="Nature">
        <title>Giant virus diversity and host interactions through global metagenomics.</title>
        <authorList>
            <person name="Schulz F."/>
            <person name="Roux S."/>
            <person name="Paez-Espino D."/>
            <person name="Jungbluth S."/>
            <person name="Walsh D.A."/>
            <person name="Denef V.J."/>
            <person name="McMahon K.D."/>
            <person name="Konstantinidis K.T."/>
            <person name="Eloe-Fadrosh E.A."/>
            <person name="Kyrpides N.C."/>
            <person name="Woyke T."/>
        </authorList>
    </citation>
    <scope>NUCLEOTIDE SEQUENCE</scope>
    <source>
        <strain evidence="1">GVMAG-M-3300013006-15</strain>
    </source>
</reference>
<name>A0A6C0BI16_9ZZZZ</name>
<organism evidence="1">
    <name type="scientific">viral metagenome</name>
    <dbReference type="NCBI Taxonomy" id="1070528"/>
    <lineage>
        <taxon>unclassified sequences</taxon>
        <taxon>metagenomes</taxon>
        <taxon>organismal metagenomes</taxon>
    </lineage>
</organism>
<dbReference type="AlphaFoldDB" id="A0A6C0BI16"/>
<accession>A0A6C0BI16</accession>
<sequence>MENIIVDIATNQFYARLLAERRTWIINQLKKIHPNKKIKLDSLLNDYTMPDMLELKPIIKL</sequence>
<protein>
    <submittedName>
        <fullName evidence="1">Uncharacterized protein</fullName>
    </submittedName>
</protein>